<comment type="caution">
    <text evidence="12">The sequence shown here is derived from an EMBL/GenBank/DDBJ whole genome shotgun (WGS) entry which is preliminary data.</text>
</comment>
<proteinExistence type="predicted"/>
<protein>
    <recommendedName>
        <fullName evidence="7">DNA 3'-5' helicase</fullName>
        <ecNumber evidence="7">5.6.2.4</ecNumber>
    </recommendedName>
</protein>
<evidence type="ECO:0000256" key="5">
    <source>
        <dbReference type="ARBA" id="ARBA00023235"/>
    </source>
</evidence>
<evidence type="ECO:0000259" key="11">
    <source>
        <dbReference type="PROSITE" id="PS51217"/>
    </source>
</evidence>
<feature type="domain" description="UvrD-like helicase ATP-binding" evidence="10">
    <location>
        <begin position="1"/>
        <end position="457"/>
    </location>
</feature>
<dbReference type="Pfam" id="PF13361">
    <property type="entry name" value="UvrD_C"/>
    <property type="match status" value="1"/>
</dbReference>
<evidence type="ECO:0000259" key="10">
    <source>
        <dbReference type="PROSITE" id="PS51198"/>
    </source>
</evidence>
<keyword evidence="3 9" id="KW-0347">Helicase</keyword>
<dbReference type="Gene3D" id="3.40.50.300">
    <property type="entry name" value="P-loop containing nucleotide triphosphate hydrolases"/>
    <property type="match status" value="3"/>
</dbReference>
<keyword evidence="2 9" id="KW-0378">Hydrolase</keyword>
<evidence type="ECO:0000313" key="12">
    <source>
        <dbReference type="EMBL" id="MCW0483569.1"/>
    </source>
</evidence>
<reference evidence="12" key="1">
    <citation type="submission" date="2022-10" db="EMBL/GenBank/DDBJ databases">
        <title>Gaoshiqiia sediminis gen. nov., sp. nov., isolated from coastal sediment.</title>
        <authorList>
            <person name="Yu W.X."/>
            <person name="Mu D.S."/>
            <person name="Du J.Z."/>
            <person name="Liang Y.Q."/>
        </authorList>
    </citation>
    <scope>NUCLEOTIDE SEQUENCE</scope>
    <source>
        <strain evidence="12">A06</strain>
    </source>
</reference>
<dbReference type="EC" id="5.6.2.4" evidence="7"/>
<feature type="binding site" evidence="9">
    <location>
        <begin position="9"/>
        <end position="16"/>
    </location>
    <ligand>
        <name>ATP</name>
        <dbReference type="ChEBI" id="CHEBI:30616"/>
    </ligand>
</feature>
<evidence type="ECO:0000256" key="2">
    <source>
        <dbReference type="ARBA" id="ARBA00022801"/>
    </source>
</evidence>
<dbReference type="InterPro" id="IPR000212">
    <property type="entry name" value="DNA_helicase_UvrD/REP"/>
</dbReference>
<dbReference type="EMBL" id="JAPAAF010000018">
    <property type="protein sequence ID" value="MCW0483569.1"/>
    <property type="molecule type" value="Genomic_DNA"/>
</dbReference>
<keyword evidence="4 9" id="KW-0067">ATP-binding</keyword>
<evidence type="ECO:0000256" key="9">
    <source>
        <dbReference type="PROSITE-ProRule" id="PRU00560"/>
    </source>
</evidence>
<dbReference type="GO" id="GO:0000725">
    <property type="term" value="P:recombinational repair"/>
    <property type="evidence" value="ECO:0007669"/>
    <property type="project" value="TreeGrafter"/>
</dbReference>
<dbReference type="InterPro" id="IPR014017">
    <property type="entry name" value="DNA_helicase_UvrD-like_C"/>
</dbReference>
<dbReference type="GO" id="GO:0016787">
    <property type="term" value="F:hydrolase activity"/>
    <property type="evidence" value="ECO:0007669"/>
    <property type="project" value="UniProtKB-UniRule"/>
</dbReference>
<dbReference type="Proteomes" id="UP001163821">
    <property type="component" value="Unassembled WGS sequence"/>
</dbReference>
<dbReference type="InterPro" id="IPR027417">
    <property type="entry name" value="P-loop_NTPase"/>
</dbReference>
<evidence type="ECO:0000256" key="8">
    <source>
        <dbReference type="ARBA" id="ARBA00048988"/>
    </source>
</evidence>
<dbReference type="PANTHER" id="PTHR11070">
    <property type="entry name" value="UVRD / RECB / PCRA DNA HELICASE FAMILY MEMBER"/>
    <property type="match status" value="1"/>
</dbReference>
<comment type="catalytic activity">
    <reaction evidence="8">
        <text>ATP + H2O = ADP + phosphate + H(+)</text>
        <dbReference type="Rhea" id="RHEA:13065"/>
        <dbReference type="ChEBI" id="CHEBI:15377"/>
        <dbReference type="ChEBI" id="CHEBI:15378"/>
        <dbReference type="ChEBI" id="CHEBI:30616"/>
        <dbReference type="ChEBI" id="CHEBI:43474"/>
        <dbReference type="ChEBI" id="CHEBI:456216"/>
        <dbReference type="EC" id="5.6.2.4"/>
    </reaction>
</comment>
<evidence type="ECO:0000256" key="4">
    <source>
        <dbReference type="ARBA" id="ARBA00022840"/>
    </source>
</evidence>
<dbReference type="Gene3D" id="1.10.3170.10">
    <property type="entry name" value="Recbcd, chain B, domain 2"/>
    <property type="match status" value="1"/>
</dbReference>
<comment type="catalytic activity">
    <reaction evidence="6">
        <text>Couples ATP hydrolysis with the unwinding of duplex DNA by translocating in the 3'-5' direction.</text>
        <dbReference type="EC" id="5.6.2.4"/>
    </reaction>
</comment>
<sequence>MSQLRIYKASAGSGKTFRLAVEYLKIALAGEWNYKHILAVTFTNKATTEMKYRVVQELFQLAQGNQTAYLQVLKDETGLNETELTHRAQKCLKRILHDYSRFSISTIDSFFQRVIKAFNRELGINTAYQVDLDEDQILDEAVDELLLSIDDDRDLLEWLKQFARDKIQEGGGWNLKGDILKLGKQIYNETFKELNQALHEKLNDRAFIRNYRRDLQQIIVQYENKLKQIGKEGVRLMETAGLTAADFKYGNSGAAASFQKMLKADFSPGVRVLQAAEEAANLFKKNDPAPVQDVARQLHLLLAEVVTFYQQEIQPYNTARLIVNQLYTLGILVDLQAMVRKVTREKGVIQLSESGNLLKQIIADSETPFVYEKTGVYYQHFMIDEFQDTSGLQWNNFRPLIGNSLAENNLGMLVGDVKQAIYRWRSGDWNLLASKVSKAFPANGATEETLNKNWRSSGNVIRFNNRIFQLVPDVLQKHFNGELEDAGRAELPMEDRIVQIYRESLQEVGQASGDKDGYIRMNFYEKGGDEVDEVKQSLLDDLVTQIKRVQDLGASANEIAILVRKKDEAKLIADCLLAEKAKMEEPYNFNVLSSESLYVKNAASVAFVLSLLALLIDPDDELALAFANYQYHREIEPQLKAMGKHPQLKPAADMEQLRMDFRSPYSPDISRQFEAIEDDQNELFLFLKSDYFNDTLGSRNLQEVIFKLCEIFYLFDLKEELAYMQAFIDQVSVFLKNRTADISTFLKWWDDQGQKKTIAVSEDLDAIRIQTIHKAKGLEYNYVFVPFCDWSLEISAQHAPILWCRPDTAPFDQLELVPVKYAKNMGESLFYQEYFVEKMSNYIDNLNLLYVAFTRARQALFTWSGYGKKLGSVGDLLKAAVSLDEHLPAGGQQHLLLNLSANFDEEDQLLEIGELTIVPSKKKDTDRAIRLQDFRFADFSNYLQLRKNHEHFFEPDGVAEKNINQGRLIHEILAKITTANELEKAVNDLVFKGMLNNNGAEQIKQQLARLLTDPAVKSWFDGSYRVMNERNILTGKRGLKRPDRIMLAEGQVVVVDYKSGEQELDKYEHQVRQYMRELQACDYPNVSGYIWYTRTNKRVRIELEGEKN</sequence>
<dbReference type="PANTHER" id="PTHR11070:SF67">
    <property type="entry name" value="DNA 3'-5' HELICASE"/>
    <property type="match status" value="1"/>
</dbReference>
<dbReference type="GO" id="GO:0005829">
    <property type="term" value="C:cytosol"/>
    <property type="evidence" value="ECO:0007669"/>
    <property type="project" value="TreeGrafter"/>
</dbReference>
<organism evidence="12 13">
    <name type="scientific">Gaoshiqia sediminis</name>
    <dbReference type="NCBI Taxonomy" id="2986998"/>
    <lineage>
        <taxon>Bacteria</taxon>
        <taxon>Pseudomonadati</taxon>
        <taxon>Bacteroidota</taxon>
        <taxon>Bacteroidia</taxon>
        <taxon>Marinilabiliales</taxon>
        <taxon>Prolixibacteraceae</taxon>
        <taxon>Gaoshiqia</taxon>
    </lineage>
</organism>
<dbReference type="GO" id="GO:0005524">
    <property type="term" value="F:ATP binding"/>
    <property type="evidence" value="ECO:0007669"/>
    <property type="project" value="UniProtKB-UniRule"/>
</dbReference>
<name>A0AA41Y520_9BACT</name>
<evidence type="ECO:0000256" key="1">
    <source>
        <dbReference type="ARBA" id="ARBA00022741"/>
    </source>
</evidence>
<dbReference type="GO" id="GO:0043138">
    <property type="term" value="F:3'-5' DNA helicase activity"/>
    <property type="evidence" value="ECO:0007669"/>
    <property type="project" value="UniProtKB-EC"/>
</dbReference>
<evidence type="ECO:0000256" key="6">
    <source>
        <dbReference type="ARBA" id="ARBA00034617"/>
    </source>
</evidence>
<dbReference type="AlphaFoldDB" id="A0AA41Y520"/>
<dbReference type="PROSITE" id="PS51217">
    <property type="entry name" value="UVRD_HELICASE_CTER"/>
    <property type="match status" value="1"/>
</dbReference>
<dbReference type="RefSeq" id="WP_282592170.1">
    <property type="nucleotide sequence ID" value="NZ_JAPAAF010000018.1"/>
</dbReference>
<dbReference type="SUPFAM" id="SSF52540">
    <property type="entry name" value="P-loop containing nucleoside triphosphate hydrolases"/>
    <property type="match status" value="1"/>
</dbReference>
<accession>A0AA41Y520</accession>
<dbReference type="Pfam" id="PF00580">
    <property type="entry name" value="UvrD-helicase"/>
    <property type="match status" value="1"/>
</dbReference>
<dbReference type="PROSITE" id="PS51198">
    <property type="entry name" value="UVRD_HELICASE_ATP_BIND"/>
    <property type="match status" value="1"/>
</dbReference>
<keyword evidence="1 9" id="KW-0547">Nucleotide-binding</keyword>
<feature type="domain" description="UvrD-like helicase C-terminal" evidence="11">
    <location>
        <begin position="498"/>
        <end position="777"/>
    </location>
</feature>
<evidence type="ECO:0000256" key="7">
    <source>
        <dbReference type="ARBA" id="ARBA00034808"/>
    </source>
</evidence>
<keyword evidence="13" id="KW-1185">Reference proteome</keyword>
<evidence type="ECO:0000256" key="3">
    <source>
        <dbReference type="ARBA" id="ARBA00022806"/>
    </source>
</evidence>
<keyword evidence="5" id="KW-0413">Isomerase</keyword>
<evidence type="ECO:0000313" key="13">
    <source>
        <dbReference type="Proteomes" id="UP001163821"/>
    </source>
</evidence>
<gene>
    <name evidence="12" type="ORF">N2K84_12565</name>
</gene>
<dbReference type="InterPro" id="IPR014016">
    <property type="entry name" value="UvrD-like_ATP-bd"/>
</dbReference>
<dbReference type="GO" id="GO:0003677">
    <property type="term" value="F:DNA binding"/>
    <property type="evidence" value="ECO:0007669"/>
    <property type="project" value="InterPro"/>
</dbReference>